<evidence type="ECO:0000256" key="1">
    <source>
        <dbReference type="SAM" id="Coils"/>
    </source>
</evidence>
<keyword evidence="1" id="KW-0175">Coiled coil</keyword>
<organism evidence="3 4">
    <name type="scientific">Aurantimonas manganoxydans (strain ATCC BAA-1229 / DSM 21871 / SI85-9A1)</name>
    <dbReference type="NCBI Taxonomy" id="287752"/>
    <lineage>
        <taxon>Bacteria</taxon>
        <taxon>Pseudomonadati</taxon>
        <taxon>Pseudomonadota</taxon>
        <taxon>Alphaproteobacteria</taxon>
        <taxon>Hyphomicrobiales</taxon>
        <taxon>Aurantimonadaceae</taxon>
        <taxon>Aurantimonas</taxon>
    </lineage>
</organism>
<keyword evidence="4" id="KW-1185">Reference proteome</keyword>
<gene>
    <name evidence="3" type="ORF">SI859A1_00902</name>
</gene>
<sequence length="503" mass="55771">MERPDRGRVPRGLLQSEFRPPRSQEGACVLGGHCASIPTKRQGSGASDADRRNLSLREVGGRTHGRCKRMNDKTAPKNRHREMSRKRKSSRQNASRKNEIAADFAAERPDSTKPLLKDTDKRRPTKAAPEEEETAVRNGPRPGSEMEMVAELDGAVANDIEANSDSLDEGSSSKAVQTDADATGSEKKTRVEPLLAAWFGPEKVNIAAFLKALKAANKRRFDHDDTQVAEAAQRSNDPDGSRLWVLANNASSAPAVEAWVWPYVRLRTSAIVGREIDLFSAPPTQILRRLIAGVGRLTESDEDRQSARSLETDLRLGIAWLIEKRGLEVLPVVDVLKHLYVEKPNEAEVRIRRAITRGTMSELRTAVTALAMAEDRVRSAVAARDDERNQKTDLRTRLDREEARNAELSQKLTGLEREKEDMAALLDQTRLEARNADQHAGNDIEQLKADFRVRLKRVGDFVSDAADAVAIAAEETSGVGKEAMDAADERIRQIQAMIEEMGR</sequence>
<feature type="compositionally biased region" description="Basic residues" evidence="2">
    <location>
        <begin position="76"/>
        <end position="90"/>
    </location>
</feature>
<feature type="region of interest" description="Disordered" evidence="2">
    <location>
        <begin position="1"/>
        <end position="145"/>
    </location>
</feature>
<evidence type="ECO:0000256" key="2">
    <source>
        <dbReference type="SAM" id="MobiDB-lite"/>
    </source>
</evidence>
<feature type="compositionally biased region" description="Basic and acidic residues" evidence="2">
    <location>
        <begin position="48"/>
        <end position="61"/>
    </location>
</feature>
<feature type="region of interest" description="Disordered" evidence="2">
    <location>
        <begin position="163"/>
        <end position="187"/>
    </location>
</feature>
<dbReference type="BioCyc" id="AURANTIMONAS:SI859A1_00902-MONOMER"/>
<dbReference type="EMBL" id="AAPJ01000002">
    <property type="protein sequence ID" value="EAS50777.1"/>
    <property type="molecule type" value="Genomic_DNA"/>
</dbReference>
<proteinExistence type="predicted"/>
<dbReference type="AlphaFoldDB" id="Q1YJU6"/>
<dbReference type="Proteomes" id="UP000000321">
    <property type="component" value="Unassembled WGS sequence"/>
</dbReference>
<accession>Q1YJU6</accession>
<dbReference type="HOGENOM" id="CLU_541653_0_0_5"/>
<feature type="compositionally biased region" description="Polar residues" evidence="2">
    <location>
        <begin position="163"/>
        <end position="176"/>
    </location>
</feature>
<evidence type="ECO:0000313" key="3">
    <source>
        <dbReference type="EMBL" id="EAS50777.1"/>
    </source>
</evidence>
<name>Q1YJU6_AURMS</name>
<feature type="coiled-coil region" evidence="1">
    <location>
        <begin position="384"/>
        <end position="432"/>
    </location>
</feature>
<comment type="caution">
    <text evidence="3">The sequence shown here is derived from an EMBL/GenBank/DDBJ whole genome shotgun (WGS) entry which is preliminary data.</text>
</comment>
<evidence type="ECO:0000313" key="4">
    <source>
        <dbReference type="Proteomes" id="UP000000321"/>
    </source>
</evidence>
<reference evidence="3 4" key="1">
    <citation type="journal article" date="2008" name="Appl. Environ. Microbiol.">
        <title>Genomic insights into Mn(II) oxidation by the marine alphaproteobacterium Aurantimonas sp. strain SI85-9A1.</title>
        <authorList>
            <person name="Dick G.J."/>
            <person name="Podell S."/>
            <person name="Johnson H.A."/>
            <person name="Rivera-Espinoza Y."/>
            <person name="Bernier-Latmani R."/>
            <person name="McCarthy J.K."/>
            <person name="Torpey J.W."/>
            <person name="Clement B.G."/>
            <person name="Gaasterland T."/>
            <person name="Tebo B.M."/>
        </authorList>
    </citation>
    <scope>NUCLEOTIDE SEQUENCE [LARGE SCALE GENOMIC DNA]</scope>
    <source>
        <strain evidence="3 4">SI85-9A1</strain>
    </source>
</reference>
<feature type="compositionally biased region" description="Basic and acidic residues" evidence="2">
    <location>
        <begin position="96"/>
        <end position="122"/>
    </location>
</feature>
<protein>
    <submittedName>
        <fullName evidence="3">Uncharacterized protein</fullName>
    </submittedName>
</protein>